<name>A0A182IA31_ANOAR</name>
<sequence>MTPLIATLAACALTLSIVHSRGLPESSDKLEACGQHYDALLKASTTWNEKECNGSTKLAACVVSEHEQAYRELKQRCQEAHDERTAKVNAIYEKLPAYLSEVSARVNVLQVSLQHDLPNLQEMVGEQRHLIEQAWQYGAQLQNELMLTSMESDRVQRALVLHSMLVNASLAEMMKESYQTHGADGRMVARMLKFARLVPGADERVAVYKQLAELLKSNGQDGRFPAVIFSTDVRQLEDRYKPDHAQYEGKVVERWLAELQAGKFHEVVEFARDYPEYFARVEEPLYEALKKQWSAEGLDRMVSFPNALPVGVQRVRALRALLETLLQHQGEQNNDVYLIRLAHETGRVEATVGQEDAAVRQALDDVKKLFEQFKYQRGFPAYEALYKLFKGL</sequence>
<evidence type="ECO:0000313" key="1">
    <source>
        <dbReference type="EnsemblMetazoa" id="AARA010442-PA"/>
    </source>
</evidence>
<keyword evidence="2" id="KW-1185">Reference proteome</keyword>
<proteinExistence type="predicted"/>
<dbReference type="AlphaFoldDB" id="A0A182IA31"/>
<organism evidence="1 2">
    <name type="scientific">Anopheles arabiensis</name>
    <name type="common">Mosquito</name>
    <dbReference type="NCBI Taxonomy" id="7173"/>
    <lineage>
        <taxon>Eukaryota</taxon>
        <taxon>Metazoa</taxon>
        <taxon>Ecdysozoa</taxon>
        <taxon>Arthropoda</taxon>
        <taxon>Hexapoda</taxon>
        <taxon>Insecta</taxon>
        <taxon>Pterygota</taxon>
        <taxon>Neoptera</taxon>
        <taxon>Endopterygota</taxon>
        <taxon>Diptera</taxon>
        <taxon>Nematocera</taxon>
        <taxon>Culicoidea</taxon>
        <taxon>Culicidae</taxon>
        <taxon>Anophelinae</taxon>
        <taxon>Anopheles</taxon>
    </lineage>
</organism>
<dbReference type="VEuPathDB" id="VectorBase:AARA010442"/>
<dbReference type="RefSeq" id="XP_040173247.1">
    <property type="nucleotide sequence ID" value="XM_040317313.1"/>
</dbReference>
<dbReference type="KEGG" id="aara:120905950"/>
<dbReference type="GeneID" id="120905950"/>
<dbReference type="EnsemblMetazoa" id="AARA010442-RA">
    <property type="protein sequence ID" value="AARA010442-PA"/>
    <property type="gene ID" value="AARA010442"/>
</dbReference>
<dbReference type="Proteomes" id="UP000075840">
    <property type="component" value="Unassembled WGS sequence"/>
</dbReference>
<reference evidence="1" key="1">
    <citation type="submission" date="2022-08" db="UniProtKB">
        <authorList>
            <consortium name="EnsemblMetazoa"/>
        </authorList>
    </citation>
    <scope>IDENTIFICATION</scope>
    <source>
        <strain evidence="1">Dongola</strain>
    </source>
</reference>
<dbReference type="VEuPathDB" id="VectorBase:AARA21_015677"/>
<accession>A0A182IA31</accession>
<protein>
    <submittedName>
        <fullName evidence="1">Uncharacterized protein</fullName>
    </submittedName>
</protein>
<evidence type="ECO:0000313" key="2">
    <source>
        <dbReference type="Proteomes" id="UP000075840"/>
    </source>
</evidence>
<dbReference type="EMBL" id="APCN01001094">
    <property type="status" value="NOT_ANNOTATED_CDS"/>
    <property type="molecule type" value="Genomic_DNA"/>
</dbReference>